<dbReference type="Proteomes" id="UP000012073">
    <property type="component" value="Unassembled WGS sequence"/>
</dbReference>
<evidence type="ECO:0000313" key="3">
    <source>
        <dbReference type="Proteomes" id="UP000012073"/>
    </source>
</evidence>
<gene>
    <name evidence="2" type="ORF">CHC_T00003103001</name>
</gene>
<dbReference type="KEGG" id="ccp:CHC_T00003103001"/>
<name>R7Q796_CHOCR</name>
<feature type="compositionally biased region" description="Low complexity" evidence="1">
    <location>
        <begin position="25"/>
        <end position="42"/>
    </location>
</feature>
<evidence type="ECO:0000313" key="2">
    <source>
        <dbReference type="EMBL" id="CDF34402.1"/>
    </source>
</evidence>
<protein>
    <submittedName>
        <fullName evidence="2">Uncharacterized protein</fullName>
    </submittedName>
</protein>
<evidence type="ECO:0000256" key="1">
    <source>
        <dbReference type="SAM" id="MobiDB-lite"/>
    </source>
</evidence>
<proteinExistence type="predicted"/>
<dbReference type="AlphaFoldDB" id="R7Q796"/>
<keyword evidence="3" id="KW-1185">Reference proteome</keyword>
<feature type="region of interest" description="Disordered" evidence="1">
    <location>
        <begin position="1"/>
        <end position="126"/>
    </location>
</feature>
<organism evidence="2 3">
    <name type="scientific">Chondrus crispus</name>
    <name type="common">Carrageen Irish moss</name>
    <name type="synonym">Polymorpha crispa</name>
    <dbReference type="NCBI Taxonomy" id="2769"/>
    <lineage>
        <taxon>Eukaryota</taxon>
        <taxon>Rhodophyta</taxon>
        <taxon>Florideophyceae</taxon>
        <taxon>Rhodymeniophycidae</taxon>
        <taxon>Gigartinales</taxon>
        <taxon>Gigartinaceae</taxon>
        <taxon>Chondrus</taxon>
    </lineage>
</organism>
<dbReference type="Gramene" id="CDF34402">
    <property type="protein sequence ID" value="CDF34402"/>
    <property type="gene ID" value="CHC_T00003103001"/>
</dbReference>
<dbReference type="GeneID" id="17321945"/>
<sequence>MYTPSYQTTTKPRGILRPPTPPPSSTSRRSSVSSTGSSTPSSRRVRFDRHDTTHPKTASSHKVPRRSSRHESQSQKGKRGPSVSTRRSVAPLHGKTPSKHYERRVPDEHRRHEHRRHTQQTPMPHGYYIRGHAPAYHGLYRHGYGNYHTHTQEMHRRHQQQQHYAQLSAMAVQQQMDQRRLRRHQQQQIYMYEQQLQQQYGRRHRGRAF</sequence>
<dbReference type="RefSeq" id="XP_005714221.1">
    <property type="nucleotide sequence ID" value="XM_005714164.1"/>
</dbReference>
<reference evidence="3" key="1">
    <citation type="journal article" date="2013" name="Proc. Natl. Acad. Sci. U.S.A.">
        <title>Genome structure and metabolic features in the red seaweed Chondrus crispus shed light on evolution of the Archaeplastida.</title>
        <authorList>
            <person name="Collen J."/>
            <person name="Porcel B."/>
            <person name="Carre W."/>
            <person name="Ball S.G."/>
            <person name="Chaparro C."/>
            <person name="Tonon T."/>
            <person name="Barbeyron T."/>
            <person name="Michel G."/>
            <person name="Noel B."/>
            <person name="Valentin K."/>
            <person name="Elias M."/>
            <person name="Artiguenave F."/>
            <person name="Arun A."/>
            <person name="Aury J.M."/>
            <person name="Barbosa-Neto J.F."/>
            <person name="Bothwell J.H."/>
            <person name="Bouget F.Y."/>
            <person name="Brillet L."/>
            <person name="Cabello-Hurtado F."/>
            <person name="Capella-Gutierrez S."/>
            <person name="Charrier B."/>
            <person name="Cladiere L."/>
            <person name="Cock J.M."/>
            <person name="Coelho S.M."/>
            <person name="Colleoni C."/>
            <person name="Czjzek M."/>
            <person name="Da Silva C."/>
            <person name="Delage L."/>
            <person name="Denoeud F."/>
            <person name="Deschamps P."/>
            <person name="Dittami S.M."/>
            <person name="Gabaldon T."/>
            <person name="Gachon C.M."/>
            <person name="Groisillier A."/>
            <person name="Herve C."/>
            <person name="Jabbari K."/>
            <person name="Katinka M."/>
            <person name="Kloareg B."/>
            <person name="Kowalczyk N."/>
            <person name="Labadie K."/>
            <person name="Leblanc C."/>
            <person name="Lopez P.J."/>
            <person name="McLachlan D.H."/>
            <person name="Meslet-Cladiere L."/>
            <person name="Moustafa A."/>
            <person name="Nehr Z."/>
            <person name="Nyvall Collen P."/>
            <person name="Panaud O."/>
            <person name="Partensky F."/>
            <person name="Poulain J."/>
            <person name="Rensing S.A."/>
            <person name="Rousvoal S."/>
            <person name="Samson G."/>
            <person name="Symeonidi A."/>
            <person name="Weissenbach J."/>
            <person name="Zambounis A."/>
            <person name="Wincker P."/>
            <person name="Boyen C."/>
        </authorList>
    </citation>
    <scope>NUCLEOTIDE SEQUENCE [LARGE SCALE GENOMIC DNA]</scope>
    <source>
        <strain evidence="3">cv. Stackhouse</strain>
    </source>
</reference>
<feature type="compositionally biased region" description="Polar residues" evidence="1">
    <location>
        <begin position="1"/>
        <end position="11"/>
    </location>
</feature>
<dbReference type="EMBL" id="HG001691">
    <property type="protein sequence ID" value="CDF34402.1"/>
    <property type="molecule type" value="Genomic_DNA"/>
</dbReference>
<accession>R7Q796</accession>
<feature type="compositionally biased region" description="Basic and acidic residues" evidence="1">
    <location>
        <begin position="99"/>
        <end position="110"/>
    </location>
</feature>